<gene>
    <name evidence="6" type="ORF">BDK92_2997</name>
</gene>
<dbReference type="AlphaFoldDB" id="A0A495JJC2"/>
<dbReference type="EMBL" id="RBKT01000001">
    <property type="protein sequence ID" value="RKR88668.1"/>
    <property type="molecule type" value="Genomic_DNA"/>
</dbReference>
<feature type="domain" description="Solute-binding protein family 3/N-terminal" evidence="5">
    <location>
        <begin position="79"/>
        <end position="327"/>
    </location>
</feature>
<evidence type="ECO:0000256" key="2">
    <source>
        <dbReference type="ARBA" id="ARBA00022448"/>
    </source>
</evidence>
<sequence length="347" mass="37998">MTSTSAALRRAIAVLAVVLLLGASGCTNSYQPPTVAAPRPAGAQQPAPTPSPIDAPECDARRSVQPLATAPSKYVTQGYIRAGVDQTMTRMTYRHPATGEFQGFDIDLLYEIAKALFPGKDPKQTVRFVVVTSAERQARLRDDTVDIVADSMTATCARALEVAFSTDYLDSGQTVLVRGDSPYQGIGDLGGKPVCAATGTTSLQHTRDRPEKPIPVSVPNWTDCLVMLQQRQVEAISTDHNVLLGLRDLDPSTRFVTQPPGWRPPGDTSCDWHVEPKSACTWFSDEPHAIATRQDDIALLRFVNHVLEQLRRDGRWAQMHQKWLPEHPDAGPPPARYGPNLFWPPGM</sequence>
<feature type="region of interest" description="Disordered" evidence="4">
    <location>
        <begin position="35"/>
        <end position="55"/>
    </location>
</feature>
<evidence type="ECO:0000256" key="3">
    <source>
        <dbReference type="ARBA" id="ARBA00022729"/>
    </source>
</evidence>
<comment type="similarity">
    <text evidence="1">Belongs to the bacterial solute-binding protein 3 family.</text>
</comment>
<evidence type="ECO:0000313" key="6">
    <source>
        <dbReference type="EMBL" id="RKR88668.1"/>
    </source>
</evidence>
<evidence type="ECO:0000313" key="7">
    <source>
        <dbReference type="Proteomes" id="UP000277671"/>
    </source>
</evidence>
<keyword evidence="7" id="KW-1185">Reference proteome</keyword>
<comment type="caution">
    <text evidence="6">The sequence shown here is derived from an EMBL/GenBank/DDBJ whole genome shotgun (WGS) entry which is preliminary data.</text>
</comment>
<reference evidence="6 7" key="1">
    <citation type="submission" date="2018-10" db="EMBL/GenBank/DDBJ databases">
        <title>Sequencing the genomes of 1000 actinobacteria strains.</title>
        <authorList>
            <person name="Klenk H.-P."/>
        </authorList>
    </citation>
    <scope>NUCLEOTIDE SEQUENCE [LARGE SCALE GENOMIC DNA]</scope>
    <source>
        <strain evidence="6 7">DSM 45175</strain>
    </source>
</reference>
<dbReference type="InterPro" id="IPR051455">
    <property type="entry name" value="Bact_solute-bind_prot3"/>
</dbReference>
<dbReference type="Gene3D" id="3.40.190.10">
    <property type="entry name" value="Periplasmic binding protein-like II"/>
    <property type="match status" value="2"/>
</dbReference>
<dbReference type="InterPro" id="IPR001638">
    <property type="entry name" value="Solute-binding_3/MltF_N"/>
</dbReference>
<evidence type="ECO:0000256" key="4">
    <source>
        <dbReference type="SAM" id="MobiDB-lite"/>
    </source>
</evidence>
<dbReference type="GO" id="GO:0005576">
    <property type="term" value="C:extracellular region"/>
    <property type="evidence" value="ECO:0007669"/>
    <property type="project" value="TreeGrafter"/>
</dbReference>
<dbReference type="RefSeq" id="WP_121157263.1">
    <property type="nucleotide sequence ID" value="NZ_RBKT01000001.1"/>
</dbReference>
<accession>A0A495JJC2</accession>
<organism evidence="6 7">
    <name type="scientific">Micromonospora pisi</name>
    <dbReference type="NCBI Taxonomy" id="589240"/>
    <lineage>
        <taxon>Bacteria</taxon>
        <taxon>Bacillati</taxon>
        <taxon>Actinomycetota</taxon>
        <taxon>Actinomycetes</taxon>
        <taxon>Micromonosporales</taxon>
        <taxon>Micromonosporaceae</taxon>
        <taxon>Micromonospora</taxon>
    </lineage>
</organism>
<dbReference type="PANTHER" id="PTHR30085">
    <property type="entry name" value="AMINO ACID ABC TRANSPORTER PERMEASE"/>
    <property type="match status" value="1"/>
</dbReference>
<evidence type="ECO:0000256" key="1">
    <source>
        <dbReference type="ARBA" id="ARBA00010333"/>
    </source>
</evidence>
<dbReference type="OrthoDB" id="9807888at2"/>
<dbReference type="SUPFAM" id="SSF53850">
    <property type="entry name" value="Periplasmic binding protein-like II"/>
    <property type="match status" value="1"/>
</dbReference>
<proteinExistence type="inferred from homology"/>
<dbReference type="SMART" id="SM00062">
    <property type="entry name" value="PBPb"/>
    <property type="match status" value="1"/>
</dbReference>
<evidence type="ECO:0000259" key="5">
    <source>
        <dbReference type="SMART" id="SM00062"/>
    </source>
</evidence>
<keyword evidence="3" id="KW-0732">Signal</keyword>
<dbReference type="GO" id="GO:0006865">
    <property type="term" value="P:amino acid transport"/>
    <property type="evidence" value="ECO:0007669"/>
    <property type="project" value="TreeGrafter"/>
</dbReference>
<protein>
    <submittedName>
        <fullName evidence="6">Polar amino acid transport system substrate-binding protein</fullName>
    </submittedName>
</protein>
<feature type="compositionally biased region" description="Low complexity" evidence="4">
    <location>
        <begin position="36"/>
        <end position="46"/>
    </location>
</feature>
<name>A0A495JJC2_9ACTN</name>
<dbReference type="PANTHER" id="PTHR30085:SF6">
    <property type="entry name" value="ABC TRANSPORTER GLUTAMINE-BINDING PROTEIN GLNH"/>
    <property type="match status" value="1"/>
</dbReference>
<dbReference type="Proteomes" id="UP000277671">
    <property type="component" value="Unassembled WGS sequence"/>
</dbReference>
<dbReference type="GO" id="GO:0030288">
    <property type="term" value="C:outer membrane-bounded periplasmic space"/>
    <property type="evidence" value="ECO:0007669"/>
    <property type="project" value="TreeGrafter"/>
</dbReference>
<dbReference type="Pfam" id="PF00497">
    <property type="entry name" value="SBP_bac_3"/>
    <property type="match status" value="1"/>
</dbReference>
<keyword evidence="2" id="KW-0813">Transport</keyword>